<keyword evidence="2" id="KW-0624">Polysaccharide degradation</keyword>
<dbReference type="SUPFAM" id="SSF49265">
    <property type="entry name" value="Fibronectin type III"/>
    <property type="match status" value="2"/>
</dbReference>
<dbReference type="PROSITE" id="PS50853">
    <property type="entry name" value="FN3"/>
    <property type="match status" value="3"/>
</dbReference>
<feature type="compositionally biased region" description="Low complexity" evidence="3">
    <location>
        <begin position="218"/>
        <end position="230"/>
    </location>
</feature>
<proteinExistence type="predicted"/>
<dbReference type="PANTHER" id="PTHR46957">
    <property type="entry name" value="CYTOKINE RECEPTOR"/>
    <property type="match status" value="1"/>
</dbReference>
<feature type="domain" description="Fibronectin type-III" evidence="5">
    <location>
        <begin position="38"/>
        <end position="125"/>
    </location>
</feature>
<dbReference type="RefSeq" id="WP_356674083.1">
    <property type="nucleotide sequence ID" value="NZ_JBEXEF010000151.1"/>
</dbReference>
<keyword evidence="1" id="KW-0326">Glycosidase</keyword>
<dbReference type="PRINTS" id="PR00014">
    <property type="entry name" value="FNTYPEIII"/>
</dbReference>
<dbReference type="Proteomes" id="UP001550044">
    <property type="component" value="Unassembled WGS sequence"/>
</dbReference>
<name>A0ABV2U2B3_9ACTN</name>
<keyword evidence="2" id="KW-0119">Carbohydrate metabolism</keyword>
<dbReference type="CDD" id="cd00063">
    <property type="entry name" value="FN3"/>
    <property type="match status" value="2"/>
</dbReference>
<dbReference type="InterPro" id="IPR003961">
    <property type="entry name" value="FN3_dom"/>
</dbReference>
<dbReference type="PROSITE" id="PS51257">
    <property type="entry name" value="PROKAR_LIPOPROTEIN"/>
    <property type="match status" value="1"/>
</dbReference>
<feature type="signal peptide" evidence="4">
    <location>
        <begin position="1"/>
        <end position="30"/>
    </location>
</feature>
<dbReference type="InterPro" id="IPR013783">
    <property type="entry name" value="Ig-like_fold"/>
</dbReference>
<organism evidence="6 7">
    <name type="scientific">Streptomyces sp. 900116325</name>
    <dbReference type="NCBI Taxonomy" id="3154295"/>
    <lineage>
        <taxon>Bacteria</taxon>
        <taxon>Bacillati</taxon>
        <taxon>Actinomycetota</taxon>
        <taxon>Actinomycetes</taxon>
        <taxon>Kitasatosporales</taxon>
        <taxon>Streptomycetaceae</taxon>
        <taxon>Streptomyces</taxon>
    </lineage>
</organism>
<keyword evidence="7" id="KW-1185">Reference proteome</keyword>
<feature type="domain" description="Fibronectin type-III" evidence="5">
    <location>
        <begin position="230"/>
        <end position="326"/>
    </location>
</feature>
<dbReference type="PANTHER" id="PTHR46957:SF3">
    <property type="entry name" value="CYTOKINE RECEPTOR"/>
    <property type="match status" value="1"/>
</dbReference>
<evidence type="ECO:0000313" key="7">
    <source>
        <dbReference type="Proteomes" id="UP001550044"/>
    </source>
</evidence>
<sequence length="326" mass="34458">MQRPHAHAPLATSAALLLVTLTACGDTADAADKQKPTAPGGVTAQASSATSVHVMWDPASDNKAITGYQVYRKGVRVKSVTAARQMIDIDRLTPSTAYTFTVRARDAAGNLSAPSRAVAVTTPAPTPADHEPPTRPVGLRGKVDGSRAATLSWGGSTDDVGVTSYDIYQEDSRIHSVPGTQTTARLNGLRPGTVYTFTVRARDAADTSSPDSNALDLTTPSAPGAPAGTAPTDLRITTRAQGKEYAIDLDWKQPDTGGEIPAYQLFLDGRLTTTIVWGGKPPTGRASYRLTVGDPRGTRYSMRIRAKLPDGKWGDFSARRTVVLGD</sequence>
<dbReference type="Gene3D" id="2.60.40.10">
    <property type="entry name" value="Immunoglobulins"/>
    <property type="match status" value="3"/>
</dbReference>
<comment type="caution">
    <text evidence="6">The sequence shown here is derived from an EMBL/GenBank/DDBJ whole genome shotgun (WGS) entry which is preliminary data.</text>
</comment>
<evidence type="ECO:0000256" key="1">
    <source>
        <dbReference type="ARBA" id="ARBA00023295"/>
    </source>
</evidence>
<evidence type="ECO:0000256" key="4">
    <source>
        <dbReference type="SAM" id="SignalP"/>
    </source>
</evidence>
<protein>
    <submittedName>
        <fullName evidence="6">Fibronectin type III domain-containing protein</fullName>
    </submittedName>
</protein>
<dbReference type="SMART" id="SM00060">
    <property type="entry name" value="FN3"/>
    <property type="match status" value="3"/>
</dbReference>
<accession>A0ABV2U2B3</accession>
<dbReference type="Pfam" id="PF00041">
    <property type="entry name" value="fn3"/>
    <property type="match status" value="2"/>
</dbReference>
<feature type="domain" description="Fibronectin type-III" evidence="5">
    <location>
        <begin position="132"/>
        <end position="222"/>
    </location>
</feature>
<evidence type="ECO:0000256" key="3">
    <source>
        <dbReference type="SAM" id="MobiDB-lite"/>
    </source>
</evidence>
<feature type="region of interest" description="Disordered" evidence="3">
    <location>
        <begin position="204"/>
        <end position="230"/>
    </location>
</feature>
<gene>
    <name evidence="6" type="ORF">ABZV61_04140</name>
</gene>
<evidence type="ECO:0000256" key="2">
    <source>
        <dbReference type="ARBA" id="ARBA00023326"/>
    </source>
</evidence>
<evidence type="ECO:0000259" key="5">
    <source>
        <dbReference type="PROSITE" id="PS50853"/>
    </source>
</evidence>
<reference evidence="6 7" key="1">
    <citation type="submission" date="2024-06" db="EMBL/GenBank/DDBJ databases">
        <title>The Natural Products Discovery Center: Release of the First 8490 Sequenced Strains for Exploring Actinobacteria Biosynthetic Diversity.</title>
        <authorList>
            <person name="Kalkreuter E."/>
            <person name="Kautsar S.A."/>
            <person name="Yang D."/>
            <person name="Bader C.D."/>
            <person name="Teijaro C.N."/>
            <person name="Fluegel L."/>
            <person name="Davis C.M."/>
            <person name="Simpson J.R."/>
            <person name="Lauterbach L."/>
            <person name="Steele A.D."/>
            <person name="Gui C."/>
            <person name="Meng S."/>
            <person name="Li G."/>
            <person name="Viehrig K."/>
            <person name="Ye F."/>
            <person name="Su P."/>
            <person name="Kiefer A.F."/>
            <person name="Nichols A."/>
            <person name="Cepeda A.J."/>
            <person name="Yan W."/>
            <person name="Fan B."/>
            <person name="Jiang Y."/>
            <person name="Adhikari A."/>
            <person name="Zheng C.-J."/>
            <person name="Schuster L."/>
            <person name="Cowan T.M."/>
            <person name="Smanski M.J."/>
            <person name="Chevrette M.G."/>
            <person name="De Carvalho L.P.S."/>
            <person name="Shen B."/>
        </authorList>
    </citation>
    <scope>NUCLEOTIDE SEQUENCE [LARGE SCALE GENOMIC DNA]</scope>
    <source>
        <strain evidence="6 7">NPDC005137</strain>
    </source>
</reference>
<dbReference type="InterPro" id="IPR036116">
    <property type="entry name" value="FN3_sf"/>
</dbReference>
<feature type="region of interest" description="Disordered" evidence="3">
    <location>
        <begin position="121"/>
        <end position="142"/>
    </location>
</feature>
<dbReference type="InterPro" id="IPR050713">
    <property type="entry name" value="RTP_Phos/Ushers"/>
</dbReference>
<feature type="compositionally biased region" description="Polar residues" evidence="3">
    <location>
        <begin position="206"/>
        <end position="216"/>
    </location>
</feature>
<keyword evidence="4" id="KW-0732">Signal</keyword>
<dbReference type="EMBL" id="JBEXIP010000002">
    <property type="protein sequence ID" value="MET8431991.1"/>
    <property type="molecule type" value="Genomic_DNA"/>
</dbReference>
<evidence type="ECO:0000313" key="6">
    <source>
        <dbReference type="EMBL" id="MET8431991.1"/>
    </source>
</evidence>
<keyword evidence="1" id="KW-0378">Hydrolase</keyword>
<feature type="chain" id="PRO_5046200111" evidence="4">
    <location>
        <begin position="31"/>
        <end position="326"/>
    </location>
</feature>